<sequence length="841" mass="88141">MCHDSVPPTSRVDAPATGLTSAEARDRLARHGPNQPAPDHGPTPVLELLALFTNPLSVILLAAAGVTVWVGDSTGAAVIVVIVVAGAAINFFQTYRSARAVRRLREGVAVTATILRDGQWQELPRADVVPGDVVRLSAGDLVPADGRLLAARDLHVQQAVLTGESLPVEKMVGDPASAAAIRPYAADAVFYGTSVVGGTGTAVVVATGPATAFGEIAARLAGRPPETEFDRGTRRFGLFITQTVIGLVFFVLLTNLLLHRDPLESLLFAVALAVGMTPEFLPMITAVTLAAGARRMARQKVVVKHLAAMQNLGSMDVLCSDKTGTLTRGEMTLTVVVDPAGTPAERPFELAYVNSANETGIRSPLDAAILARRAVDTIAFRKVDEIPFDFERRRLSVAVDGPAGRQLITKGSPEGVLACCIHAEIDDRVVVLDAAVHDQVKCVCDTLGGQGYRLLAVAVKTSAQPAFRVADEAGLTLVGLLGFVDPPRTDAAEVLRALQADGVAVKVLSGDSDLVARHVCEQVGLTGRLVLGDEIDRLDATALGAVAEEAVIFARLNPGQKTRVLAALKARGHVVGFLGDGVNDAPSLRAADVGVTVSTAADVAKDAAEVVLLEPGLGGAARRHSGGPAGLRERDEVPVHGDQFQLREHAQHGRRGRLPPVPADAAEATATEQLPVRRCPTAHSDRPGGPGVRPQAAAVGRAADPPVHARGRAGQLAVRPAHFCCAPPSLPRGRCPVPHRLVRGIAGHPGARAVRHPHVGPSLGKPAESRVDRRDRGGGRARVRPPVHGRVRAARIRPPPARVPAVRGECHGGVPGGGRMGQADRLREVMLTGDVIYQSRV</sequence>
<keyword evidence="6 9" id="KW-1133">Transmembrane helix</keyword>
<feature type="transmembrane region" description="Helical" evidence="9">
    <location>
        <begin position="48"/>
        <end position="70"/>
    </location>
</feature>
<dbReference type="InterPro" id="IPR044492">
    <property type="entry name" value="P_typ_ATPase_HD_dom"/>
</dbReference>
<dbReference type="InterPro" id="IPR036412">
    <property type="entry name" value="HAD-like_sf"/>
</dbReference>
<dbReference type="SFLD" id="SFLDF00027">
    <property type="entry name" value="p-type_atpase"/>
    <property type="match status" value="1"/>
</dbReference>
<proteinExistence type="predicted"/>
<dbReference type="SFLD" id="SFLDG00002">
    <property type="entry name" value="C1.7:_P-type_atpase_like"/>
    <property type="match status" value="1"/>
</dbReference>
<evidence type="ECO:0000256" key="4">
    <source>
        <dbReference type="ARBA" id="ARBA00022840"/>
    </source>
</evidence>
<dbReference type="PRINTS" id="PR00120">
    <property type="entry name" value="HATPASE"/>
</dbReference>
<dbReference type="Proteomes" id="UP000324974">
    <property type="component" value="Chromosome"/>
</dbReference>
<comment type="subcellular location">
    <subcellularLocation>
        <location evidence="1">Membrane</location>
        <topology evidence="1">Multi-pass membrane protein</topology>
    </subcellularLocation>
</comment>
<dbReference type="EMBL" id="CP042425">
    <property type="protein sequence ID" value="QEL16720.1"/>
    <property type="molecule type" value="Genomic_DNA"/>
</dbReference>
<dbReference type="SMART" id="SM00831">
    <property type="entry name" value="Cation_ATPase_N"/>
    <property type="match status" value="1"/>
</dbReference>
<dbReference type="Pfam" id="PF13246">
    <property type="entry name" value="Cation_ATPase"/>
    <property type="match status" value="1"/>
</dbReference>
<dbReference type="Gene3D" id="3.40.1110.10">
    <property type="entry name" value="Calcium-transporting ATPase, cytoplasmic domain N"/>
    <property type="match status" value="1"/>
</dbReference>
<evidence type="ECO:0000256" key="2">
    <source>
        <dbReference type="ARBA" id="ARBA00022692"/>
    </source>
</evidence>
<dbReference type="AlphaFoldDB" id="A0A5C1ADE2"/>
<keyword evidence="5" id="KW-1278">Translocase</keyword>
<dbReference type="PANTHER" id="PTHR42861">
    <property type="entry name" value="CALCIUM-TRANSPORTING ATPASE"/>
    <property type="match status" value="1"/>
</dbReference>
<evidence type="ECO:0000256" key="7">
    <source>
        <dbReference type="ARBA" id="ARBA00023136"/>
    </source>
</evidence>
<dbReference type="Pfam" id="PF00122">
    <property type="entry name" value="E1-E2_ATPase"/>
    <property type="match status" value="1"/>
</dbReference>
<dbReference type="GO" id="GO:0016020">
    <property type="term" value="C:membrane"/>
    <property type="evidence" value="ECO:0007669"/>
    <property type="project" value="UniProtKB-SubCell"/>
</dbReference>
<dbReference type="InterPro" id="IPR001757">
    <property type="entry name" value="P_typ_ATPase"/>
</dbReference>
<evidence type="ECO:0000256" key="1">
    <source>
        <dbReference type="ARBA" id="ARBA00004141"/>
    </source>
</evidence>
<feature type="transmembrane region" description="Helical" evidence="9">
    <location>
        <begin position="76"/>
        <end position="95"/>
    </location>
</feature>
<dbReference type="InterPro" id="IPR023299">
    <property type="entry name" value="ATPase_P-typ_cyto_dom_N"/>
</dbReference>
<dbReference type="Gene3D" id="2.70.150.10">
    <property type="entry name" value="Calcium-transporting ATPase, cytoplasmic transduction domain A"/>
    <property type="match status" value="1"/>
</dbReference>
<feature type="domain" description="Cation-transporting P-type ATPase N-terminal" evidence="10">
    <location>
        <begin position="2"/>
        <end position="72"/>
    </location>
</feature>
<gene>
    <name evidence="11" type="primary">mgtA_1</name>
    <name evidence="11" type="ORF">PX52LOC_03686</name>
</gene>
<feature type="transmembrane region" description="Helical" evidence="9">
    <location>
        <begin position="266"/>
        <end position="291"/>
    </location>
</feature>
<feature type="region of interest" description="Disordered" evidence="8">
    <location>
        <begin position="679"/>
        <end position="710"/>
    </location>
</feature>
<dbReference type="KEGG" id="lrs:PX52LOC_03686"/>
<dbReference type="GO" id="GO:0005524">
    <property type="term" value="F:ATP binding"/>
    <property type="evidence" value="ECO:0007669"/>
    <property type="project" value="UniProtKB-KW"/>
</dbReference>
<evidence type="ECO:0000256" key="3">
    <source>
        <dbReference type="ARBA" id="ARBA00022741"/>
    </source>
</evidence>
<evidence type="ECO:0000256" key="6">
    <source>
        <dbReference type="ARBA" id="ARBA00022989"/>
    </source>
</evidence>
<dbReference type="SFLD" id="SFLDS00003">
    <property type="entry name" value="Haloacid_Dehalogenase"/>
    <property type="match status" value="1"/>
</dbReference>
<dbReference type="GO" id="GO:0016887">
    <property type="term" value="F:ATP hydrolysis activity"/>
    <property type="evidence" value="ECO:0007669"/>
    <property type="project" value="InterPro"/>
</dbReference>
<dbReference type="InterPro" id="IPR023298">
    <property type="entry name" value="ATPase_P-typ_TM_dom_sf"/>
</dbReference>
<feature type="transmembrane region" description="Helical" evidence="9">
    <location>
        <begin position="236"/>
        <end position="254"/>
    </location>
</feature>
<dbReference type="InterPro" id="IPR004014">
    <property type="entry name" value="ATPase_P-typ_cation-transptr_N"/>
</dbReference>
<evidence type="ECO:0000259" key="10">
    <source>
        <dbReference type="SMART" id="SM00831"/>
    </source>
</evidence>
<dbReference type="InterPro" id="IPR059000">
    <property type="entry name" value="ATPase_P-type_domA"/>
</dbReference>
<keyword evidence="2 9" id="KW-0812">Transmembrane</keyword>
<reference evidence="12" key="1">
    <citation type="submission" date="2019-08" db="EMBL/GenBank/DDBJ databases">
        <title>Limnoglobus roseus gen. nov., sp. nov., a novel freshwater planctomycete with a giant genome from the family Gemmataceae.</title>
        <authorList>
            <person name="Kulichevskaya I.S."/>
            <person name="Naumoff D.G."/>
            <person name="Miroshnikov K."/>
            <person name="Ivanova A."/>
            <person name="Philippov D.A."/>
            <person name="Hakobyan A."/>
            <person name="Rijpstra I.C."/>
            <person name="Sinninghe Damste J.S."/>
            <person name="Liesack W."/>
            <person name="Dedysh S.N."/>
        </authorList>
    </citation>
    <scope>NUCLEOTIDE SEQUENCE [LARGE SCALE GENOMIC DNA]</scope>
    <source>
        <strain evidence="12">PX52</strain>
    </source>
</reference>
<dbReference type="InterPro" id="IPR023214">
    <property type="entry name" value="HAD_sf"/>
</dbReference>
<dbReference type="Pfam" id="PF00690">
    <property type="entry name" value="Cation_ATPase_N"/>
    <property type="match status" value="1"/>
</dbReference>
<dbReference type="PRINTS" id="PR00119">
    <property type="entry name" value="CATATPASE"/>
</dbReference>
<feature type="compositionally biased region" description="Basic residues" evidence="8">
    <location>
        <begin position="779"/>
        <end position="788"/>
    </location>
</feature>
<dbReference type="InterPro" id="IPR018303">
    <property type="entry name" value="ATPase_P-typ_P_site"/>
</dbReference>
<evidence type="ECO:0000256" key="5">
    <source>
        <dbReference type="ARBA" id="ARBA00022967"/>
    </source>
</evidence>
<name>A0A5C1ADE2_9BACT</name>
<keyword evidence="7 9" id="KW-0472">Membrane</keyword>
<dbReference type="InterPro" id="IPR008250">
    <property type="entry name" value="ATPase_P-typ_transduc_dom_A_sf"/>
</dbReference>
<organism evidence="11 12">
    <name type="scientific">Limnoglobus roseus</name>
    <dbReference type="NCBI Taxonomy" id="2598579"/>
    <lineage>
        <taxon>Bacteria</taxon>
        <taxon>Pseudomonadati</taxon>
        <taxon>Planctomycetota</taxon>
        <taxon>Planctomycetia</taxon>
        <taxon>Gemmatales</taxon>
        <taxon>Gemmataceae</taxon>
        <taxon>Limnoglobus</taxon>
    </lineage>
</organism>
<dbReference type="SUPFAM" id="SSF56784">
    <property type="entry name" value="HAD-like"/>
    <property type="match status" value="1"/>
</dbReference>
<dbReference type="SUPFAM" id="SSF81653">
    <property type="entry name" value="Calcium ATPase, transduction domain A"/>
    <property type="match status" value="1"/>
</dbReference>
<dbReference type="Gene3D" id="1.20.1110.10">
    <property type="entry name" value="Calcium-transporting ATPase, transmembrane domain"/>
    <property type="match status" value="1"/>
</dbReference>
<feature type="compositionally biased region" description="Gly residues" evidence="8">
    <location>
        <begin position="811"/>
        <end position="820"/>
    </location>
</feature>
<feature type="region of interest" description="Disordered" evidence="8">
    <location>
        <begin position="802"/>
        <end position="821"/>
    </location>
</feature>
<evidence type="ECO:0000256" key="9">
    <source>
        <dbReference type="SAM" id="Phobius"/>
    </source>
</evidence>
<dbReference type="PROSITE" id="PS00154">
    <property type="entry name" value="ATPASE_E1_E2"/>
    <property type="match status" value="1"/>
</dbReference>
<dbReference type="Gene3D" id="3.40.50.1000">
    <property type="entry name" value="HAD superfamily/HAD-like"/>
    <property type="match status" value="1"/>
</dbReference>
<dbReference type="SUPFAM" id="SSF81665">
    <property type="entry name" value="Calcium ATPase, transmembrane domain M"/>
    <property type="match status" value="1"/>
</dbReference>
<feature type="region of interest" description="Disordered" evidence="8">
    <location>
        <begin position="751"/>
        <end position="788"/>
    </location>
</feature>
<feature type="compositionally biased region" description="Basic and acidic residues" evidence="8">
    <location>
        <begin position="767"/>
        <end position="778"/>
    </location>
</feature>
<keyword evidence="12" id="KW-1185">Reference proteome</keyword>
<dbReference type="SUPFAM" id="SSF81660">
    <property type="entry name" value="Metal cation-transporting ATPase, ATP-binding domain N"/>
    <property type="match status" value="1"/>
</dbReference>
<protein>
    <submittedName>
        <fullName evidence="11">Magnesium-translocating P-type ATPase</fullName>
    </submittedName>
</protein>
<keyword evidence="3" id="KW-0547">Nucleotide-binding</keyword>
<evidence type="ECO:0000256" key="8">
    <source>
        <dbReference type="SAM" id="MobiDB-lite"/>
    </source>
</evidence>
<evidence type="ECO:0000313" key="12">
    <source>
        <dbReference type="Proteomes" id="UP000324974"/>
    </source>
</evidence>
<dbReference type="NCBIfam" id="TIGR01494">
    <property type="entry name" value="ATPase_P-type"/>
    <property type="match status" value="1"/>
</dbReference>
<keyword evidence="4" id="KW-0067">ATP-binding</keyword>
<accession>A0A5C1ADE2</accession>
<evidence type="ECO:0000313" key="11">
    <source>
        <dbReference type="EMBL" id="QEL16720.1"/>
    </source>
</evidence>